<dbReference type="Proteomes" id="UP000269410">
    <property type="component" value="Unassembled WGS sequence"/>
</dbReference>
<evidence type="ECO:0000313" key="3">
    <source>
        <dbReference type="EMBL" id="RMD77728.1"/>
    </source>
</evidence>
<keyword evidence="2 3" id="KW-0808">Transferase</keyword>
<dbReference type="InterPro" id="IPR002052">
    <property type="entry name" value="DNA_methylase_N6_adenine_CS"/>
</dbReference>
<dbReference type="PROSITE" id="PS00092">
    <property type="entry name" value="N6_MTASE"/>
    <property type="match status" value="1"/>
</dbReference>
<dbReference type="EMBL" id="RFKV01000005">
    <property type="protein sequence ID" value="RMD77728.1"/>
    <property type="molecule type" value="Genomic_DNA"/>
</dbReference>
<dbReference type="Pfam" id="PF03602">
    <property type="entry name" value="Cons_hypoth95"/>
    <property type="match status" value="1"/>
</dbReference>
<dbReference type="GO" id="GO:0008168">
    <property type="term" value="F:methyltransferase activity"/>
    <property type="evidence" value="ECO:0007669"/>
    <property type="project" value="UniProtKB-KW"/>
</dbReference>
<dbReference type="CDD" id="cd02440">
    <property type="entry name" value="AdoMet_MTases"/>
    <property type="match status" value="1"/>
</dbReference>
<dbReference type="PIRSF" id="PIRSF004553">
    <property type="entry name" value="CHP00095"/>
    <property type="match status" value="1"/>
</dbReference>
<evidence type="ECO:0000313" key="4">
    <source>
        <dbReference type="Proteomes" id="UP000269410"/>
    </source>
</evidence>
<name>A0A3M0Z6H1_9BACT</name>
<dbReference type="PANTHER" id="PTHR43542:SF1">
    <property type="entry name" value="METHYLTRANSFERASE"/>
    <property type="match status" value="1"/>
</dbReference>
<evidence type="ECO:0000256" key="2">
    <source>
        <dbReference type="ARBA" id="ARBA00022679"/>
    </source>
</evidence>
<accession>A0A3M0Z6H1</accession>
<dbReference type="GO" id="GO:0003676">
    <property type="term" value="F:nucleic acid binding"/>
    <property type="evidence" value="ECO:0007669"/>
    <property type="project" value="InterPro"/>
</dbReference>
<gene>
    <name evidence="3" type="ORF">D6810_00155</name>
</gene>
<dbReference type="GO" id="GO:0031167">
    <property type="term" value="P:rRNA methylation"/>
    <property type="evidence" value="ECO:0007669"/>
    <property type="project" value="InterPro"/>
</dbReference>
<evidence type="ECO:0000256" key="1">
    <source>
        <dbReference type="ARBA" id="ARBA00022603"/>
    </source>
</evidence>
<dbReference type="SUPFAM" id="SSF53335">
    <property type="entry name" value="S-adenosyl-L-methionine-dependent methyltransferases"/>
    <property type="match status" value="1"/>
</dbReference>
<comment type="caution">
    <text evidence="3">The sequence shown here is derived from an EMBL/GenBank/DDBJ whole genome shotgun (WGS) entry which is preliminary data.</text>
</comment>
<dbReference type="PANTHER" id="PTHR43542">
    <property type="entry name" value="METHYLTRANSFERASE"/>
    <property type="match status" value="1"/>
</dbReference>
<dbReference type="InterPro" id="IPR029063">
    <property type="entry name" value="SAM-dependent_MTases_sf"/>
</dbReference>
<organism evidence="3 4">
    <name type="scientific">Candidatus Dojkabacteria bacterium</name>
    <dbReference type="NCBI Taxonomy" id="2099670"/>
    <lineage>
        <taxon>Bacteria</taxon>
        <taxon>Candidatus Dojkabacteria</taxon>
    </lineage>
</organism>
<dbReference type="AlphaFoldDB" id="A0A3M0Z6H1"/>
<proteinExistence type="predicted"/>
<sequence>MMQRPRVISGKFKSKKLPFVSEARPLTDILKTKIFDRIDKEYIITCSVLDLYAGSGSFGFEALSRGARFCTFVESSSKSARLLKNFINENALNAKVEESEVLRYLKSVRVENFKFDLIFADPPFCISYQINELIRIINNKKLLFTYLIVRHQIGFEVQQDGLSVVDYICSGKSVVSFFRNKYL</sequence>
<protein>
    <submittedName>
        <fullName evidence="3">16S rRNA (Guanine(966)-N(2))-methyltransferase RsmD</fullName>
    </submittedName>
</protein>
<dbReference type="InterPro" id="IPR004398">
    <property type="entry name" value="RNA_MeTrfase_RsmD"/>
</dbReference>
<keyword evidence="1 3" id="KW-0489">Methyltransferase</keyword>
<reference evidence="3 4" key="1">
    <citation type="submission" date="2018-10" db="EMBL/GenBank/DDBJ databases">
        <title>Thermophilic Lithotrophy and Phototrophy in an Intertidal, Iron-rich, Geothermal Spring.</title>
        <authorList>
            <person name="Ward L.M."/>
            <person name="Idei A."/>
            <person name="Nakagawa M."/>
            <person name="Ueno Y."/>
            <person name="Fischer W."/>
            <person name="Mcglynn S.E."/>
        </authorList>
    </citation>
    <scope>NUCLEOTIDE SEQUENCE [LARGE SCALE GENOMIC DNA]</scope>
    <source>
        <strain evidence="3">J137</strain>
    </source>
</reference>
<dbReference type="Gene3D" id="3.40.50.150">
    <property type="entry name" value="Vaccinia Virus protein VP39"/>
    <property type="match status" value="1"/>
</dbReference>